<dbReference type="InterPro" id="IPR012338">
    <property type="entry name" value="Beta-lactam/transpept-like"/>
</dbReference>
<dbReference type="InterPro" id="IPR050515">
    <property type="entry name" value="Beta-lactam/transpept"/>
</dbReference>
<dbReference type="InterPro" id="IPR005311">
    <property type="entry name" value="PBP_dimer"/>
</dbReference>
<dbReference type="InterPro" id="IPR001460">
    <property type="entry name" value="PCN-bd_Tpept"/>
</dbReference>
<dbReference type="EMBL" id="MDKC01000035">
    <property type="protein sequence ID" value="ODG90244.1"/>
    <property type="molecule type" value="Genomic_DNA"/>
</dbReference>
<reference evidence="9 10" key="1">
    <citation type="submission" date="2016-07" db="EMBL/GenBank/DDBJ databases">
        <authorList>
            <person name="Townsley L."/>
            <person name="Shank E.A."/>
        </authorList>
    </citation>
    <scope>NUCLEOTIDE SEQUENCE [LARGE SCALE GENOMIC DNA]</scope>
    <source>
        <strain evidence="9 10">CH01</strain>
    </source>
</reference>
<evidence type="ECO:0000256" key="1">
    <source>
        <dbReference type="ARBA" id="ARBA00004370"/>
    </source>
</evidence>
<evidence type="ECO:0000256" key="2">
    <source>
        <dbReference type="ARBA" id="ARBA00004752"/>
    </source>
</evidence>
<comment type="similarity">
    <text evidence="3">Belongs to the transpeptidase family.</text>
</comment>
<dbReference type="SUPFAM" id="SSF56601">
    <property type="entry name" value="beta-lactamase/transpeptidase-like"/>
    <property type="match status" value="1"/>
</dbReference>
<comment type="caution">
    <text evidence="9">The sequence shown here is derived from an EMBL/GenBank/DDBJ whole genome shotgun (WGS) entry which is preliminary data.</text>
</comment>
<dbReference type="Gene3D" id="3.40.710.10">
    <property type="entry name" value="DD-peptidase/beta-lactamase superfamily"/>
    <property type="match status" value="1"/>
</dbReference>
<dbReference type="PANTHER" id="PTHR30627:SF24">
    <property type="entry name" value="PENICILLIN-BINDING PROTEIN 4B"/>
    <property type="match status" value="1"/>
</dbReference>
<proteinExistence type="inferred from homology"/>
<dbReference type="RefSeq" id="WP_069035128.1">
    <property type="nucleotide sequence ID" value="NZ_MDKC01000035.1"/>
</dbReference>
<dbReference type="Gene3D" id="3.90.1310.10">
    <property type="entry name" value="Penicillin-binding protein 2a (Domain 2)"/>
    <property type="match status" value="1"/>
</dbReference>
<accession>A0ABX2ZLM0</accession>
<dbReference type="PANTHER" id="PTHR30627">
    <property type="entry name" value="PEPTIDOGLYCAN D,D-TRANSPEPTIDASE"/>
    <property type="match status" value="1"/>
</dbReference>
<dbReference type="SUPFAM" id="SSF56519">
    <property type="entry name" value="Penicillin binding protein dimerisation domain"/>
    <property type="match status" value="1"/>
</dbReference>
<sequence>MHRRIKAILIIISLLFSLIVYRCLDISVLHQKNFGPQKVNLIERSVAQRTFQFRIDNGRGKILDRNGKLLSAAYTPKVILFPFLKTIDWPIDKLSSITGVPVAAIKNQFNGKKEPFTLEGMTKTLSSEQIDEINNLHVSGLISMLSQDKDDKQLAEHLIGIARENKEQYEKQYESDRDYKPKEFGVIGLEAQFEDFLKSDGTSNLMLHVDNLGKPMFGNEVKYAKPSNPFYPVSLSTTLDKDLQQILEQAVDQAKLQKGAAVLIDVKTNNLLAMVSRPNMNFQKLFSSNDNTATNYALLASTPGSVFKTVVAAAAIDQGIVKENQVYNCNNNLVGKYEDEEKKRKGNLTFQQSFYESCNYTFGQLGKQLTLKNKDMFQTYAKKLGLDGPVGWTGSVYHESSFSQFQNEGKPTYFVGNYLSDKLLNTSIGQQDVKVSPLAVANMMATIARGGSPKQVKVVDSVLYKNGTEMFKFPEQTLVDDYLAPDSMQQLRELLRGVVTDAKGTGNRYTSLPYTLAGKSGTAETKVVDGKIVEQNKWFAGYFPYDQPRYAFAVVSLNVSNEVTSTSDTVTSLIKSIYNFDKNHTK</sequence>
<evidence type="ECO:0000313" key="9">
    <source>
        <dbReference type="EMBL" id="ODG90244.1"/>
    </source>
</evidence>
<comment type="catalytic activity">
    <reaction evidence="6">
        <text>Preferential cleavage: (Ac)2-L-Lys-D-Ala-|-D-Ala. Also transpeptidation of peptidyl-alanyl moieties that are N-acyl substituents of D-alanine.</text>
        <dbReference type="EC" id="3.4.16.4"/>
    </reaction>
</comment>
<gene>
    <name evidence="9" type="ORF">BED47_13010</name>
</gene>
<evidence type="ECO:0000313" key="10">
    <source>
        <dbReference type="Proteomes" id="UP000094580"/>
    </source>
</evidence>
<comment type="subcellular location">
    <subcellularLocation>
        <location evidence="1">Membrane</location>
    </subcellularLocation>
</comment>
<keyword evidence="10" id="KW-1185">Reference proteome</keyword>
<dbReference type="Pfam" id="PF00905">
    <property type="entry name" value="Transpeptidase"/>
    <property type="match status" value="1"/>
</dbReference>
<evidence type="ECO:0000259" key="8">
    <source>
        <dbReference type="Pfam" id="PF03717"/>
    </source>
</evidence>
<evidence type="ECO:0000256" key="3">
    <source>
        <dbReference type="ARBA" id="ARBA00007171"/>
    </source>
</evidence>
<evidence type="ECO:0000259" key="7">
    <source>
        <dbReference type="Pfam" id="PF00905"/>
    </source>
</evidence>
<dbReference type="EC" id="3.4.16.4" evidence="4"/>
<evidence type="ECO:0000256" key="4">
    <source>
        <dbReference type="ARBA" id="ARBA00012448"/>
    </source>
</evidence>
<keyword evidence="5" id="KW-0472">Membrane</keyword>
<organism evidence="9 10">
    <name type="scientific">Gottfriedia luciferensis</name>
    <dbReference type="NCBI Taxonomy" id="178774"/>
    <lineage>
        <taxon>Bacteria</taxon>
        <taxon>Bacillati</taxon>
        <taxon>Bacillota</taxon>
        <taxon>Bacilli</taxon>
        <taxon>Bacillales</taxon>
        <taxon>Bacillaceae</taxon>
        <taxon>Gottfriedia</taxon>
    </lineage>
</organism>
<dbReference type="InterPro" id="IPR036138">
    <property type="entry name" value="PBP_dimer_sf"/>
</dbReference>
<evidence type="ECO:0000256" key="5">
    <source>
        <dbReference type="ARBA" id="ARBA00023136"/>
    </source>
</evidence>
<comment type="pathway">
    <text evidence="2">Cell wall biogenesis; peptidoglycan biosynthesis.</text>
</comment>
<protein>
    <recommendedName>
        <fullName evidence="4">serine-type D-Ala-D-Ala carboxypeptidase</fullName>
        <ecNumber evidence="4">3.4.16.4</ecNumber>
    </recommendedName>
</protein>
<name>A0ABX2ZLM0_9BACI</name>
<dbReference type="Proteomes" id="UP000094580">
    <property type="component" value="Unassembled WGS sequence"/>
</dbReference>
<feature type="domain" description="Penicillin-binding protein transpeptidase" evidence="7">
    <location>
        <begin position="259"/>
        <end position="560"/>
    </location>
</feature>
<evidence type="ECO:0000256" key="6">
    <source>
        <dbReference type="ARBA" id="ARBA00034000"/>
    </source>
</evidence>
<feature type="domain" description="Penicillin-binding protein dimerisation" evidence="8">
    <location>
        <begin position="58"/>
        <end position="214"/>
    </location>
</feature>
<dbReference type="Pfam" id="PF03717">
    <property type="entry name" value="PBP_dimer"/>
    <property type="match status" value="1"/>
</dbReference>